<organism evidence="3 5">
    <name type="scientific">Rotaria magnacalcarata</name>
    <dbReference type="NCBI Taxonomy" id="392030"/>
    <lineage>
        <taxon>Eukaryota</taxon>
        <taxon>Metazoa</taxon>
        <taxon>Spiralia</taxon>
        <taxon>Gnathifera</taxon>
        <taxon>Rotifera</taxon>
        <taxon>Eurotatoria</taxon>
        <taxon>Bdelloidea</taxon>
        <taxon>Philodinida</taxon>
        <taxon>Philodinidae</taxon>
        <taxon>Rotaria</taxon>
    </lineage>
</organism>
<dbReference type="EMBL" id="CAJOBI010037619">
    <property type="protein sequence ID" value="CAF4307862.1"/>
    <property type="molecule type" value="Genomic_DNA"/>
</dbReference>
<feature type="compositionally biased region" description="Polar residues" evidence="1">
    <location>
        <begin position="49"/>
        <end position="60"/>
    </location>
</feature>
<name>A0A8S2U7N6_9BILA</name>
<proteinExistence type="predicted"/>
<feature type="region of interest" description="Disordered" evidence="1">
    <location>
        <begin position="27"/>
        <end position="103"/>
    </location>
</feature>
<feature type="non-terminal residue" evidence="3">
    <location>
        <position position="1"/>
    </location>
</feature>
<evidence type="ECO:0000313" key="2">
    <source>
        <dbReference type="EMBL" id="CAF4307862.1"/>
    </source>
</evidence>
<feature type="compositionally biased region" description="Polar residues" evidence="1">
    <location>
        <begin position="87"/>
        <end position="103"/>
    </location>
</feature>
<dbReference type="EMBL" id="CAJOBJ010041321">
    <property type="protein sequence ID" value="CAF4327791.1"/>
    <property type="molecule type" value="Genomic_DNA"/>
</dbReference>
<dbReference type="EMBL" id="CAJOBJ010041371">
    <property type="protein sequence ID" value="CAF4328105.1"/>
    <property type="molecule type" value="Genomic_DNA"/>
</dbReference>
<gene>
    <name evidence="3" type="ORF">GIL414_LOCUS26985</name>
    <name evidence="4" type="ORF">GIL414_LOCUS26999</name>
    <name evidence="2" type="ORF">SMN809_LOCUS26406</name>
</gene>
<evidence type="ECO:0000313" key="4">
    <source>
        <dbReference type="EMBL" id="CAF4328105.1"/>
    </source>
</evidence>
<evidence type="ECO:0000313" key="5">
    <source>
        <dbReference type="Proteomes" id="UP000681720"/>
    </source>
</evidence>
<dbReference type="Proteomes" id="UP000676336">
    <property type="component" value="Unassembled WGS sequence"/>
</dbReference>
<feature type="non-terminal residue" evidence="3">
    <location>
        <position position="103"/>
    </location>
</feature>
<protein>
    <submittedName>
        <fullName evidence="3">Uncharacterized protein</fullName>
    </submittedName>
</protein>
<evidence type="ECO:0000256" key="1">
    <source>
        <dbReference type="SAM" id="MobiDB-lite"/>
    </source>
</evidence>
<comment type="caution">
    <text evidence="3">The sequence shown here is derived from an EMBL/GenBank/DDBJ whole genome shotgun (WGS) entry which is preliminary data.</text>
</comment>
<accession>A0A8S2U7N6</accession>
<dbReference type="AlphaFoldDB" id="A0A8S2U7N6"/>
<sequence length="103" mass="11205">NGGIPMVNPDGKQIDLLTQELEKANCVHRTGTTTRTSSGTSGKIRDRTMSLTPVTASGSVKTEPERFFSRLRSKTSSHNADNKLSEIATSSNRNTPSLTDKQR</sequence>
<dbReference type="Proteomes" id="UP000681720">
    <property type="component" value="Unassembled WGS sequence"/>
</dbReference>
<feature type="compositionally biased region" description="Low complexity" evidence="1">
    <location>
        <begin position="29"/>
        <end position="42"/>
    </location>
</feature>
<evidence type="ECO:0000313" key="3">
    <source>
        <dbReference type="EMBL" id="CAF4327791.1"/>
    </source>
</evidence>
<reference evidence="3" key="1">
    <citation type="submission" date="2021-02" db="EMBL/GenBank/DDBJ databases">
        <authorList>
            <person name="Nowell W R."/>
        </authorList>
    </citation>
    <scope>NUCLEOTIDE SEQUENCE</scope>
</reference>